<keyword evidence="1" id="KW-0812">Transmembrane</keyword>
<keyword evidence="3" id="KW-1185">Reference proteome</keyword>
<comment type="caution">
    <text evidence="2">The sequence shown here is derived from an EMBL/GenBank/DDBJ whole genome shotgun (WGS) entry which is preliminary data.</text>
</comment>
<name>A0A317T932_9CHLB</name>
<keyword evidence="1" id="KW-0472">Membrane</keyword>
<evidence type="ECO:0000313" key="3">
    <source>
        <dbReference type="Proteomes" id="UP000246278"/>
    </source>
</evidence>
<proteinExistence type="predicted"/>
<keyword evidence="1" id="KW-1133">Transmembrane helix</keyword>
<organism evidence="2 3">
    <name type="scientific">Prosthecochloris marina</name>
    <dbReference type="NCBI Taxonomy" id="2017681"/>
    <lineage>
        <taxon>Bacteria</taxon>
        <taxon>Pseudomonadati</taxon>
        <taxon>Chlorobiota</taxon>
        <taxon>Chlorobiia</taxon>
        <taxon>Chlorobiales</taxon>
        <taxon>Chlorobiaceae</taxon>
        <taxon>Prosthecochloris</taxon>
    </lineage>
</organism>
<accession>A0A317T932</accession>
<gene>
    <name evidence="2" type="ORF">CR164_01350</name>
</gene>
<dbReference type="Proteomes" id="UP000246278">
    <property type="component" value="Unassembled WGS sequence"/>
</dbReference>
<feature type="transmembrane region" description="Helical" evidence="1">
    <location>
        <begin position="29"/>
        <end position="48"/>
    </location>
</feature>
<reference evidence="3" key="1">
    <citation type="submission" date="2017-10" db="EMBL/GenBank/DDBJ databases">
        <authorList>
            <person name="Gaisin V.A."/>
            <person name="Rysina M.S."/>
            <person name="Grouzdev D.S."/>
        </authorList>
    </citation>
    <scope>NUCLEOTIDE SEQUENCE [LARGE SCALE GENOMIC DNA]</scope>
    <source>
        <strain evidence="3">V1</strain>
    </source>
</reference>
<sequence length="104" mass="11662">MKVKALFAISFFMFRGVQGNSRGYFVYYPFSYIVLNFCLISNIPSLYVQRTGFVTPIQSMIFGAFYGFRGMTPFSRLSLGKREARLGDPLVFLLLSIDAASSAA</sequence>
<dbReference type="EMBL" id="PDNZ01000001">
    <property type="protein sequence ID" value="PWW83234.1"/>
    <property type="molecule type" value="Genomic_DNA"/>
</dbReference>
<evidence type="ECO:0000256" key="1">
    <source>
        <dbReference type="SAM" id="Phobius"/>
    </source>
</evidence>
<evidence type="ECO:0000313" key="2">
    <source>
        <dbReference type="EMBL" id="PWW83234.1"/>
    </source>
</evidence>
<protein>
    <submittedName>
        <fullName evidence="2">Uncharacterized protein</fullName>
    </submittedName>
</protein>
<dbReference type="AlphaFoldDB" id="A0A317T932"/>